<dbReference type="InterPro" id="IPR001867">
    <property type="entry name" value="OmpR/PhoB-type_DNA-bd"/>
</dbReference>
<sequence>MKANSPTRSDKLKQRQKRGHGLNLLIVEDDAHIQQFLQQGFEQEGCSTTLAKTGVEGLHYATQDHYDVVILDLMLPEMDGMTLLRQLRGQGHHVPVIILSAKHSVQERVTGLQCGADDYLVKPFAFTELMARCQSISRRGAREPTSSTSLSFDELSLDLIRRELVRGDERISLNKREFALAELFLRNPEKVMSKTAILEQVWGYQFDPQTNVVDVLVCRLRNKVDKSFSHSLIHTIRGVGYVLRKEC</sequence>
<dbReference type="FunFam" id="1.10.10.10:FF:000005">
    <property type="entry name" value="Two-component system response regulator"/>
    <property type="match status" value="1"/>
</dbReference>
<dbReference type="PANTHER" id="PTHR48111">
    <property type="entry name" value="REGULATOR OF RPOS"/>
    <property type="match status" value="1"/>
</dbReference>
<reference evidence="11" key="1">
    <citation type="submission" date="2016-02" db="EMBL/GenBank/DDBJ databases">
        <authorList>
            <person name="Rodrigo-Torres Lidia"/>
            <person name="Arahal R.David."/>
        </authorList>
    </citation>
    <scope>NUCLEOTIDE SEQUENCE [LARGE SCALE GENOMIC DNA]</scope>
    <source>
        <strain evidence="11">CECT 9029</strain>
    </source>
</reference>
<feature type="modified residue" description="4-aspartylphosphate" evidence="6">
    <location>
        <position position="72"/>
    </location>
</feature>
<dbReference type="Pfam" id="PF00486">
    <property type="entry name" value="Trans_reg_C"/>
    <property type="match status" value="1"/>
</dbReference>
<evidence type="ECO:0000259" key="8">
    <source>
        <dbReference type="PROSITE" id="PS50110"/>
    </source>
</evidence>
<evidence type="ECO:0000256" key="4">
    <source>
        <dbReference type="ARBA" id="ARBA00023125"/>
    </source>
</evidence>
<dbReference type="PROSITE" id="PS50110">
    <property type="entry name" value="RESPONSE_REGULATORY"/>
    <property type="match status" value="1"/>
</dbReference>
<organism evidence="10 11">
    <name type="scientific">Grimontia celer</name>
    <dbReference type="NCBI Taxonomy" id="1796497"/>
    <lineage>
        <taxon>Bacteria</taxon>
        <taxon>Pseudomonadati</taxon>
        <taxon>Pseudomonadota</taxon>
        <taxon>Gammaproteobacteria</taxon>
        <taxon>Vibrionales</taxon>
        <taxon>Vibrionaceae</taxon>
        <taxon>Grimontia</taxon>
    </lineage>
</organism>
<feature type="domain" description="OmpR/PhoB-type" evidence="9">
    <location>
        <begin position="147"/>
        <end position="245"/>
    </location>
</feature>
<keyword evidence="11" id="KW-1185">Reference proteome</keyword>
<dbReference type="STRING" id="1796497.GCE9029_03219"/>
<dbReference type="SMART" id="SM00862">
    <property type="entry name" value="Trans_reg_C"/>
    <property type="match status" value="1"/>
</dbReference>
<dbReference type="Gene3D" id="6.10.250.690">
    <property type="match status" value="1"/>
</dbReference>
<evidence type="ECO:0000256" key="5">
    <source>
        <dbReference type="ARBA" id="ARBA00023163"/>
    </source>
</evidence>
<accession>A0A128F6J5</accession>
<dbReference type="PANTHER" id="PTHR48111:SF22">
    <property type="entry name" value="REGULATOR OF RPOS"/>
    <property type="match status" value="1"/>
</dbReference>
<evidence type="ECO:0000259" key="9">
    <source>
        <dbReference type="PROSITE" id="PS51755"/>
    </source>
</evidence>
<dbReference type="AlphaFoldDB" id="A0A128F6J5"/>
<feature type="DNA-binding region" description="OmpR/PhoB-type" evidence="7">
    <location>
        <begin position="147"/>
        <end position="245"/>
    </location>
</feature>
<dbReference type="Pfam" id="PF00072">
    <property type="entry name" value="Response_reg"/>
    <property type="match status" value="1"/>
</dbReference>
<evidence type="ECO:0000256" key="7">
    <source>
        <dbReference type="PROSITE-ProRule" id="PRU01091"/>
    </source>
</evidence>
<evidence type="ECO:0000256" key="3">
    <source>
        <dbReference type="ARBA" id="ARBA00023015"/>
    </source>
</evidence>
<evidence type="ECO:0000313" key="10">
    <source>
        <dbReference type="EMBL" id="CZF82419.1"/>
    </source>
</evidence>
<dbReference type="GO" id="GO:0006355">
    <property type="term" value="P:regulation of DNA-templated transcription"/>
    <property type="evidence" value="ECO:0007669"/>
    <property type="project" value="InterPro"/>
</dbReference>
<dbReference type="SMART" id="SM00448">
    <property type="entry name" value="REC"/>
    <property type="match status" value="1"/>
</dbReference>
<dbReference type="Gene3D" id="1.10.10.10">
    <property type="entry name" value="Winged helix-like DNA-binding domain superfamily/Winged helix DNA-binding domain"/>
    <property type="match status" value="1"/>
</dbReference>
<evidence type="ECO:0000313" key="11">
    <source>
        <dbReference type="Proteomes" id="UP000071641"/>
    </source>
</evidence>
<dbReference type="PROSITE" id="PS51755">
    <property type="entry name" value="OMPR_PHOB"/>
    <property type="match status" value="1"/>
</dbReference>
<keyword evidence="5" id="KW-0804">Transcription</keyword>
<dbReference type="CDD" id="cd17624">
    <property type="entry name" value="REC_OmpR_PmrA-like"/>
    <property type="match status" value="1"/>
</dbReference>
<gene>
    <name evidence="10" type="primary">mprA_2</name>
    <name evidence="10" type="ORF">GCE9029_03219</name>
</gene>
<dbReference type="InterPro" id="IPR036388">
    <property type="entry name" value="WH-like_DNA-bd_sf"/>
</dbReference>
<dbReference type="GO" id="GO:0000976">
    <property type="term" value="F:transcription cis-regulatory region binding"/>
    <property type="evidence" value="ECO:0007669"/>
    <property type="project" value="TreeGrafter"/>
</dbReference>
<evidence type="ECO:0000256" key="1">
    <source>
        <dbReference type="ARBA" id="ARBA00022553"/>
    </source>
</evidence>
<evidence type="ECO:0000256" key="2">
    <source>
        <dbReference type="ARBA" id="ARBA00023012"/>
    </source>
</evidence>
<keyword evidence="4 7" id="KW-0238">DNA-binding</keyword>
<keyword evidence="1 6" id="KW-0597">Phosphoprotein</keyword>
<dbReference type="InterPro" id="IPR011006">
    <property type="entry name" value="CheY-like_superfamily"/>
</dbReference>
<evidence type="ECO:0000256" key="6">
    <source>
        <dbReference type="PROSITE-ProRule" id="PRU00169"/>
    </source>
</evidence>
<feature type="domain" description="Response regulatory" evidence="8">
    <location>
        <begin position="23"/>
        <end position="137"/>
    </location>
</feature>
<dbReference type="GO" id="GO:0000156">
    <property type="term" value="F:phosphorelay response regulator activity"/>
    <property type="evidence" value="ECO:0007669"/>
    <property type="project" value="TreeGrafter"/>
</dbReference>
<proteinExistence type="predicted"/>
<dbReference type="CDD" id="cd00383">
    <property type="entry name" value="trans_reg_C"/>
    <property type="match status" value="1"/>
</dbReference>
<dbReference type="Proteomes" id="UP000071641">
    <property type="component" value="Unassembled WGS sequence"/>
</dbReference>
<keyword evidence="2" id="KW-0902">Two-component regulatory system</keyword>
<dbReference type="GO" id="GO:0032993">
    <property type="term" value="C:protein-DNA complex"/>
    <property type="evidence" value="ECO:0007669"/>
    <property type="project" value="TreeGrafter"/>
</dbReference>
<dbReference type="GO" id="GO:0005829">
    <property type="term" value="C:cytosol"/>
    <property type="evidence" value="ECO:0007669"/>
    <property type="project" value="TreeGrafter"/>
</dbReference>
<keyword evidence="3" id="KW-0805">Transcription regulation</keyword>
<dbReference type="InterPro" id="IPR001789">
    <property type="entry name" value="Sig_transdc_resp-reg_receiver"/>
</dbReference>
<protein>
    <submittedName>
        <fullName evidence="10">Response regulator MprA</fullName>
    </submittedName>
</protein>
<dbReference type="InterPro" id="IPR039420">
    <property type="entry name" value="WalR-like"/>
</dbReference>
<dbReference type="FunFam" id="3.40.50.2300:FF:000001">
    <property type="entry name" value="DNA-binding response regulator PhoB"/>
    <property type="match status" value="1"/>
</dbReference>
<dbReference type="EMBL" id="FIZX01000002">
    <property type="protein sequence ID" value="CZF82419.1"/>
    <property type="molecule type" value="Genomic_DNA"/>
</dbReference>
<dbReference type="Gene3D" id="3.40.50.2300">
    <property type="match status" value="1"/>
</dbReference>
<dbReference type="SUPFAM" id="SSF52172">
    <property type="entry name" value="CheY-like"/>
    <property type="match status" value="1"/>
</dbReference>
<name>A0A128F6J5_9GAMM</name>